<sequence length="441" mass="45576">MMDPHAHSPILLASSESWRRRMALWCGAIVVALASILFAKGSDAAFRGFAWLHHQWPLASLALPPAMFGVLSWLTSRGMQATRGSGIPQVIAALEQPTEWREAQLSPKIAFAKLWLTLAGLLGGASIGREGPTVHIGAGLMHWIGRRFGFDDPQQGARFLLAGGAAGIAAAFNTPLAGVVFAIEELGGAFEHRFSGTLLTAVIIGGVVSLGVLGDYVYFGHVSTRIAFGIGWLAVPACGILCGLAGGGFSRALLALTAPGMPVIGTLRQRHPILLAIACGIALSLLGYTCGDGVFGTGYTQARDALIQQDIPGQGFGIAKLLANLVSYLAGIPGGLFSPALSAGAGLGQNLAPLFPAAPASAVVLLGMCGYLSGVTQAPLTSAIITMEMTDSSDMLLPILAVALIARTTSMLVCRMPIYKALALRLLQQSPSTSSPAASNG</sequence>
<keyword evidence="4 10" id="KW-1133">Transmembrane helix</keyword>
<feature type="transmembrane region" description="Helical" evidence="10">
    <location>
        <begin position="273"/>
        <end position="300"/>
    </location>
</feature>
<evidence type="ECO:0000256" key="1">
    <source>
        <dbReference type="ARBA" id="ARBA00004141"/>
    </source>
</evidence>
<dbReference type="PRINTS" id="PR00762">
    <property type="entry name" value="CLCHANNEL"/>
</dbReference>
<keyword evidence="3 10" id="KW-0812">Transmembrane</keyword>
<dbReference type="SUPFAM" id="SSF81340">
    <property type="entry name" value="Clc chloride channel"/>
    <property type="match status" value="1"/>
</dbReference>
<feature type="transmembrane region" description="Helical" evidence="10">
    <location>
        <begin position="195"/>
        <end position="218"/>
    </location>
</feature>
<dbReference type="GO" id="GO:0005254">
    <property type="term" value="F:chloride channel activity"/>
    <property type="evidence" value="ECO:0007669"/>
    <property type="project" value="UniProtKB-KW"/>
</dbReference>
<accession>A0A2K1Q3N6</accession>
<keyword evidence="7" id="KW-0869">Chloride channel</keyword>
<name>A0A2K1Q3N6_9GAMM</name>
<evidence type="ECO:0000256" key="9">
    <source>
        <dbReference type="ARBA" id="ARBA00023303"/>
    </source>
</evidence>
<feature type="transmembrane region" description="Helical" evidence="10">
    <location>
        <begin position="395"/>
        <end position="418"/>
    </location>
</feature>
<dbReference type="RefSeq" id="WP_240600197.1">
    <property type="nucleotide sequence ID" value="NZ_NPZB01000001.1"/>
</dbReference>
<keyword evidence="12" id="KW-1185">Reference proteome</keyword>
<dbReference type="InterPro" id="IPR050368">
    <property type="entry name" value="ClC-type_chloride_channel"/>
</dbReference>
<dbReference type="InterPro" id="IPR001807">
    <property type="entry name" value="ClC"/>
</dbReference>
<dbReference type="PANTHER" id="PTHR43427">
    <property type="entry name" value="CHLORIDE CHANNEL PROTEIN CLC-E"/>
    <property type="match status" value="1"/>
</dbReference>
<dbReference type="CDD" id="cd01034">
    <property type="entry name" value="EriC_like"/>
    <property type="match status" value="1"/>
</dbReference>
<proteinExistence type="predicted"/>
<evidence type="ECO:0000313" key="12">
    <source>
        <dbReference type="Proteomes" id="UP000236220"/>
    </source>
</evidence>
<keyword evidence="8" id="KW-0868">Chloride</keyword>
<dbReference type="EMBL" id="NPZB01000001">
    <property type="protein sequence ID" value="PNS09611.1"/>
    <property type="molecule type" value="Genomic_DNA"/>
</dbReference>
<dbReference type="Gene3D" id="1.10.3080.10">
    <property type="entry name" value="Clc chloride channel"/>
    <property type="match status" value="1"/>
</dbReference>
<dbReference type="InterPro" id="IPR014743">
    <property type="entry name" value="Cl-channel_core"/>
</dbReference>
<feature type="transmembrane region" description="Helical" evidence="10">
    <location>
        <begin position="321"/>
        <end position="342"/>
    </location>
</feature>
<keyword evidence="6 10" id="KW-0472">Membrane</keyword>
<evidence type="ECO:0000256" key="8">
    <source>
        <dbReference type="ARBA" id="ARBA00023214"/>
    </source>
</evidence>
<evidence type="ECO:0000256" key="10">
    <source>
        <dbReference type="SAM" id="Phobius"/>
    </source>
</evidence>
<feature type="transmembrane region" description="Helical" evidence="10">
    <location>
        <begin position="354"/>
        <end position="374"/>
    </location>
</feature>
<reference evidence="11 12" key="1">
    <citation type="submission" date="2017-08" db="EMBL/GenBank/DDBJ databases">
        <title>Lysobacter sylvestris genome.</title>
        <authorList>
            <person name="Zhang D.-C."/>
            <person name="Albuquerque L."/>
            <person name="Franca L."/>
            <person name="Froufe H.J.C."/>
            <person name="Barroso C."/>
            <person name="Egas C."/>
            <person name="Da Costa M."/>
            <person name="Margesin R."/>
        </authorList>
    </citation>
    <scope>NUCLEOTIDE SEQUENCE [LARGE SCALE GENOMIC DNA]</scope>
    <source>
        <strain evidence="11 12">AM20-91</strain>
    </source>
</reference>
<evidence type="ECO:0000256" key="5">
    <source>
        <dbReference type="ARBA" id="ARBA00023065"/>
    </source>
</evidence>
<evidence type="ECO:0000313" key="11">
    <source>
        <dbReference type="EMBL" id="PNS09611.1"/>
    </source>
</evidence>
<feature type="transmembrane region" description="Helical" evidence="10">
    <location>
        <begin position="55"/>
        <end position="74"/>
    </location>
</feature>
<organism evidence="11 12">
    <name type="scientific">Solilutibacter silvestris</name>
    <dbReference type="NCBI Taxonomy" id="1645665"/>
    <lineage>
        <taxon>Bacteria</taxon>
        <taxon>Pseudomonadati</taxon>
        <taxon>Pseudomonadota</taxon>
        <taxon>Gammaproteobacteria</taxon>
        <taxon>Lysobacterales</taxon>
        <taxon>Lysobacteraceae</taxon>
        <taxon>Solilutibacter</taxon>
    </lineage>
</organism>
<dbReference type="Pfam" id="PF00654">
    <property type="entry name" value="Voltage_CLC"/>
    <property type="match status" value="1"/>
</dbReference>
<feature type="transmembrane region" description="Helical" evidence="10">
    <location>
        <begin position="159"/>
        <end position="183"/>
    </location>
</feature>
<protein>
    <submittedName>
        <fullName evidence="11">Chloride channel protein EriC</fullName>
    </submittedName>
</protein>
<dbReference type="GO" id="GO:0034707">
    <property type="term" value="C:chloride channel complex"/>
    <property type="evidence" value="ECO:0007669"/>
    <property type="project" value="UniProtKB-KW"/>
</dbReference>
<dbReference type="AlphaFoldDB" id="A0A2K1Q3N6"/>
<comment type="subcellular location">
    <subcellularLocation>
        <location evidence="1">Membrane</location>
        <topology evidence="1">Multi-pass membrane protein</topology>
    </subcellularLocation>
</comment>
<feature type="transmembrane region" description="Helical" evidence="10">
    <location>
        <begin position="230"/>
        <end position="253"/>
    </location>
</feature>
<evidence type="ECO:0000256" key="2">
    <source>
        <dbReference type="ARBA" id="ARBA00022448"/>
    </source>
</evidence>
<keyword evidence="2" id="KW-0813">Transport</keyword>
<evidence type="ECO:0000256" key="7">
    <source>
        <dbReference type="ARBA" id="ARBA00023173"/>
    </source>
</evidence>
<gene>
    <name evidence="11" type="ORF">Lysil_1240</name>
</gene>
<dbReference type="Proteomes" id="UP000236220">
    <property type="component" value="Unassembled WGS sequence"/>
</dbReference>
<comment type="caution">
    <text evidence="11">The sequence shown here is derived from an EMBL/GenBank/DDBJ whole genome shotgun (WGS) entry which is preliminary data.</text>
</comment>
<dbReference type="PANTHER" id="PTHR43427:SF6">
    <property type="entry name" value="CHLORIDE CHANNEL PROTEIN CLC-E"/>
    <property type="match status" value="1"/>
</dbReference>
<keyword evidence="5" id="KW-0406">Ion transport</keyword>
<evidence type="ECO:0000256" key="4">
    <source>
        <dbReference type="ARBA" id="ARBA00022989"/>
    </source>
</evidence>
<evidence type="ECO:0000256" key="6">
    <source>
        <dbReference type="ARBA" id="ARBA00023136"/>
    </source>
</evidence>
<keyword evidence="9" id="KW-0407">Ion channel</keyword>
<evidence type="ECO:0000256" key="3">
    <source>
        <dbReference type="ARBA" id="ARBA00022692"/>
    </source>
</evidence>